<accession>X1HHZ3</accession>
<feature type="domain" description="SF4 helicase" evidence="1">
    <location>
        <begin position="2"/>
        <end position="255"/>
    </location>
</feature>
<dbReference type="PANTHER" id="PTHR30153">
    <property type="entry name" value="REPLICATIVE DNA HELICASE DNAB"/>
    <property type="match status" value="1"/>
</dbReference>
<proteinExistence type="predicted"/>
<dbReference type="SUPFAM" id="SSF52540">
    <property type="entry name" value="P-loop containing nucleoside triphosphate hydrolases"/>
    <property type="match status" value="1"/>
</dbReference>
<protein>
    <recommendedName>
        <fullName evidence="1">SF4 helicase domain-containing protein</fullName>
    </recommendedName>
</protein>
<dbReference type="EMBL" id="BARU01034979">
    <property type="protein sequence ID" value="GAH69786.1"/>
    <property type="molecule type" value="Genomic_DNA"/>
</dbReference>
<dbReference type="Gene3D" id="3.40.50.300">
    <property type="entry name" value="P-loop containing nucleotide triphosphate hydrolases"/>
    <property type="match status" value="1"/>
</dbReference>
<dbReference type="AlphaFoldDB" id="X1HHZ3"/>
<dbReference type="GO" id="GO:0003678">
    <property type="term" value="F:DNA helicase activity"/>
    <property type="evidence" value="ECO:0007669"/>
    <property type="project" value="InterPro"/>
</dbReference>
<dbReference type="GO" id="GO:0006260">
    <property type="term" value="P:DNA replication"/>
    <property type="evidence" value="ECO:0007669"/>
    <property type="project" value="InterPro"/>
</dbReference>
<feature type="non-terminal residue" evidence="2">
    <location>
        <position position="255"/>
    </location>
</feature>
<name>X1HHZ3_9ZZZZ</name>
<dbReference type="PANTHER" id="PTHR30153:SF2">
    <property type="entry name" value="REPLICATIVE DNA HELICASE"/>
    <property type="match status" value="1"/>
</dbReference>
<dbReference type="Pfam" id="PF03796">
    <property type="entry name" value="DnaB_C"/>
    <property type="match status" value="1"/>
</dbReference>
<sequence>WKERRSTNIVTGFPTFDKFTDSYDYGELVSVMGRTTTAKTWTALNILSRLIPHVDEKIGFFSMEMAKSALVERMMQLHFGLSRYDVYKERIARRIDEKEFFDLHQDLNIYGRVYSVKEVERLVDRDGLKIIFLDYLQLMKMGEGKSIYEKTTYRMQETKEMAKNKGVMVFLMVQLSRKAEGGWVPVSIDMARESGSIEESSDFIIGTWDPSLKEGAPAKYDGQLRMKLLKNKRGPTIGITCSFSKVSGRIYELEK</sequence>
<organism evidence="2">
    <name type="scientific">marine sediment metagenome</name>
    <dbReference type="NCBI Taxonomy" id="412755"/>
    <lineage>
        <taxon>unclassified sequences</taxon>
        <taxon>metagenomes</taxon>
        <taxon>ecological metagenomes</taxon>
    </lineage>
</organism>
<dbReference type="InterPro" id="IPR007694">
    <property type="entry name" value="DNA_helicase_DnaB-like_C"/>
</dbReference>
<evidence type="ECO:0000313" key="2">
    <source>
        <dbReference type="EMBL" id="GAH69786.1"/>
    </source>
</evidence>
<dbReference type="GO" id="GO:0005524">
    <property type="term" value="F:ATP binding"/>
    <property type="evidence" value="ECO:0007669"/>
    <property type="project" value="InterPro"/>
</dbReference>
<gene>
    <name evidence="2" type="ORF">S03H2_54823</name>
</gene>
<evidence type="ECO:0000259" key="1">
    <source>
        <dbReference type="PROSITE" id="PS51199"/>
    </source>
</evidence>
<feature type="non-terminal residue" evidence="2">
    <location>
        <position position="1"/>
    </location>
</feature>
<comment type="caution">
    <text evidence="2">The sequence shown here is derived from an EMBL/GenBank/DDBJ whole genome shotgun (WGS) entry which is preliminary data.</text>
</comment>
<dbReference type="PROSITE" id="PS51199">
    <property type="entry name" value="SF4_HELICASE"/>
    <property type="match status" value="1"/>
</dbReference>
<reference evidence="2" key="1">
    <citation type="journal article" date="2014" name="Front. Microbiol.">
        <title>High frequency of phylogenetically diverse reductive dehalogenase-homologous genes in deep subseafloor sedimentary metagenomes.</title>
        <authorList>
            <person name="Kawai M."/>
            <person name="Futagami T."/>
            <person name="Toyoda A."/>
            <person name="Takaki Y."/>
            <person name="Nishi S."/>
            <person name="Hori S."/>
            <person name="Arai W."/>
            <person name="Tsubouchi T."/>
            <person name="Morono Y."/>
            <person name="Uchiyama I."/>
            <person name="Ito T."/>
            <person name="Fujiyama A."/>
            <person name="Inagaki F."/>
            <person name="Takami H."/>
        </authorList>
    </citation>
    <scope>NUCLEOTIDE SEQUENCE</scope>
    <source>
        <strain evidence="2">Expedition CK06-06</strain>
    </source>
</reference>
<dbReference type="InterPro" id="IPR027417">
    <property type="entry name" value="P-loop_NTPase"/>
</dbReference>
<dbReference type="GO" id="GO:0005829">
    <property type="term" value="C:cytosol"/>
    <property type="evidence" value="ECO:0007669"/>
    <property type="project" value="TreeGrafter"/>
</dbReference>